<feature type="compositionally biased region" description="Low complexity" evidence="1">
    <location>
        <begin position="1"/>
        <end position="17"/>
    </location>
</feature>
<feature type="compositionally biased region" description="Pro residues" evidence="1">
    <location>
        <begin position="191"/>
        <end position="202"/>
    </location>
</feature>
<proteinExistence type="predicted"/>
<accession>A0A261XTU9</accession>
<comment type="caution">
    <text evidence="2">The sequence shown here is derived from an EMBL/GenBank/DDBJ whole genome shotgun (WGS) entry which is preliminary data.</text>
</comment>
<feature type="compositionally biased region" description="Polar residues" evidence="1">
    <location>
        <begin position="115"/>
        <end position="132"/>
    </location>
</feature>
<sequence>MLGRSSFETASTSTSSSGRASPVPKNSSSSPLRMKATKSDATKTHATAQPRAKTRHHRDDHVLTSPTPLMFPFHNDSMFLPTAELDTAHGSKMWAQKLGRYPHIKSSITDFREQQLSNTSNVTSRSVLQSKHTPSDKTSSRLNPATGTSHVKQKDGEKLTKDSKVAVSVPVPNATCSTPHIRINTNYNKPLPNPPRPSPPKVHPSAPILRKSKSMSTLRDMDNKDSKFMSRLRQVFNSRPNLKMTVVQ</sequence>
<reference evidence="2 3" key="1">
    <citation type="journal article" date="2017" name="Mycologia">
        <title>Bifiguratus adelaidae, gen. et sp. nov., a new member of Mucoromycotina in endophytic and soil-dwelling habitats.</title>
        <authorList>
            <person name="Torres-Cruz T.J."/>
            <person name="Billingsley Tobias T.L."/>
            <person name="Almatruk M."/>
            <person name="Hesse C."/>
            <person name="Kuske C.R."/>
            <person name="Desiro A."/>
            <person name="Benucci G.M."/>
            <person name="Bonito G."/>
            <person name="Stajich J.E."/>
            <person name="Dunlap C."/>
            <person name="Arnold A.E."/>
            <person name="Porras-Alfaro A."/>
        </authorList>
    </citation>
    <scope>NUCLEOTIDE SEQUENCE [LARGE SCALE GENOMIC DNA]</scope>
    <source>
        <strain evidence="2 3">AZ0501</strain>
    </source>
</reference>
<evidence type="ECO:0000256" key="1">
    <source>
        <dbReference type="SAM" id="MobiDB-lite"/>
    </source>
</evidence>
<gene>
    <name evidence="2" type="ORF">BZG36_05536</name>
</gene>
<dbReference type="Proteomes" id="UP000242875">
    <property type="component" value="Unassembled WGS sequence"/>
</dbReference>
<feature type="region of interest" description="Disordered" evidence="1">
    <location>
        <begin position="115"/>
        <end position="226"/>
    </location>
</feature>
<dbReference type="EMBL" id="MVBO01000242">
    <property type="protein sequence ID" value="OZJ01778.1"/>
    <property type="molecule type" value="Genomic_DNA"/>
</dbReference>
<evidence type="ECO:0000313" key="2">
    <source>
        <dbReference type="EMBL" id="OZJ01778.1"/>
    </source>
</evidence>
<feature type="compositionally biased region" description="Polar residues" evidence="1">
    <location>
        <begin position="174"/>
        <end position="188"/>
    </location>
</feature>
<feature type="compositionally biased region" description="Polar residues" evidence="1">
    <location>
        <begin position="140"/>
        <end position="150"/>
    </location>
</feature>
<dbReference type="AlphaFoldDB" id="A0A261XTU9"/>
<evidence type="ECO:0000313" key="3">
    <source>
        <dbReference type="Proteomes" id="UP000242875"/>
    </source>
</evidence>
<name>A0A261XTU9_9FUNG</name>
<feature type="region of interest" description="Disordered" evidence="1">
    <location>
        <begin position="1"/>
        <end position="65"/>
    </location>
</feature>
<keyword evidence="3" id="KW-1185">Reference proteome</keyword>
<feature type="compositionally biased region" description="Basic and acidic residues" evidence="1">
    <location>
        <begin position="152"/>
        <end position="164"/>
    </location>
</feature>
<dbReference type="OrthoDB" id="2250159at2759"/>
<protein>
    <submittedName>
        <fullName evidence="2">Uncharacterized protein</fullName>
    </submittedName>
</protein>
<organism evidence="2 3">
    <name type="scientific">Bifiguratus adelaidae</name>
    <dbReference type="NCBI Taxonomy" id="1938954"/>
    <lineage>
        <taxon>Eukaryota</taxon>
        <taxon>Fungi</taxon>
        <taxon>Fungi incertae sedis</taxon>
        <taxon>Mucoromycota</taxon>
        <taxon>Mucoromycotina</taxon>
        <taxon>Endogonomycetes</taxon>
        <taxon>Endogonales</taxon>
        <taxon>Endogonales incertae sedis</taxon>
        <taxon>Bifiguratus</taxon>
    </lineage>
</organism>